<gene>
    <name evidence="1" type="ORF">NLI96_g6866</name>
</gene>
<reference evidence="1" key="1">
    <citation type="submission" date="2022-07" db="EMBL/GenBank/DDBJ databases">
        <title>Genome Sequence of Physisporinus lineatus.</title>
        <authorList>
            <person name="Buettner E."/>
        </authorList>
    </citation>
    <scope>NUCLEOTIDE SEQUENCE</scope>
    <source>
        <strain evidence="1">VT162</strain>
    </source>
</reference>
<accession>A0AAD5V0T2</accession>
<dbReference type="Proteomes" id="UP001212997">
    <property type="component" value="Unassembled WGS sequence"/>
</dbReference>
<evidence type="ECO:0000313" key="2">
    <source>
        <dbReference type="Proteomes" id="UP001212997"/>
    </source>
</evidence>
<organism evidence="1 2">
    <name type="scientific">Meripilus lineatus</name>
    <dbReference type="NCBI Taxonomy" id="2056292"/>
    <lineage>
        <taxon>Eukaryota</taxon>
        <taxon>Fungi</taxon>
        <taxon>Dikarya</taxon>
        <taxon>Basidiomycota</taxon>
        <taxon>Agaricomycotina</taxon>
        <taxon>Agaricomycetes</taxon>
        <taxon>Polyporales</taxon>
        <taxon>Meripilaceae</taxon>
        <taxon>Meripilus</taxon>
    </lineage>
</organism>
<dbReference type="AlphaFoldDB" id="A0AAD5V0T2"/>
<dbReference type="EMBL" id="JANAWD010000265">
    <property type="protein sequence ID" value="KAJ3482608.1"/>
    <property type="molecule type" value="Genomic_DNA"/>
</dbReference>
<sequence length="317" mass="35247">MASSFYGELQQLLQTHDLSFSRCLITLLTAPDGCPIRNNLRHDLSTSIAPILSAFTQISGTRNWIETYQTQIYAREIHTLTDTDNGWHFSALRASPEQIDNFALEEMAGTMESEAPNLWRLFSDLSLSRAGGKRKQPEPEDGGMGVEEKFDAEEEEYWNQVEGLTREGLDSGQKKAAAEKVRQRRSIVQKIRKVTAVSILMLSHNQKCNLFASVLGIFCHANNTPEKVIEVLSRLGISISINAVNDAITSLSKKCAVKLRDLGQTLLAAYAYDNLDIDLKTSVPTVEKSTDHLKHLTTGLMFPLPSSVSSDDLKCSR</sequence>
<comment type="caution">
    <text evidence="1">The sequence shown here is derived from an EMBL/GenBank/DDBJ whole genome shotgun (WGS) entry which is preliminary data.</text>
</comment>
<name>A0AAD5V0T2_9APHY</name>
<protein>
    <submittedName>
        <fullName evidence="1">Uncharacterized protein</fullName>
    </submittedName>
</protein>
<evidence type="ECO:0000313" key="1">
    <source>
        <dbReference type="EMBL" id="KAJ3482608.1"/>
    </source>
</evidence>
<keyword evidence="2" id="KW-1185">Reference proteome</keyword>
<proteinExistence type="predicted"/>